<evidence type="ECO:0000313" key="3">
    <source>
        <dbReference type="Proteomes" id="UP000076555"/>
    </source>
</evidence>
<proteinExistence type="predicted"/>
<gene>
    <name evidence="2" type="ORF">A2T98_20475</name>
</gene>
<comment type="caution">
    <text evidence="2">The sequence shown here is derived from an EMBL/GenBank/DDBJ whole genome shotgun (WGS) entry which is preliminary data.</text>
</comment>
<dbReference type="RefSeq" id="WP_063874351.1">
    <property type="nucleotide sequence ID" value="NZ_CAWMRI010000268.1"/>
</dbReference>
<evidence type="ECO:0000256" key="1">
    <source>
        <dbReference type="SAM" id="MobiDB-lite"/>
    </source>
</evidence>
<dbReference type="NCBIfam" id="NF038167">
    <property type="entry name" value="cyan_ocin_like"/>
    <property type="match status" value="1"/>
</dbReference>
<dbReference type="InterPro" id="IPR049891">
    <property type="entry name" value="CTB"/>
</dbReference>
<evidence type="ECO:0000313" key="2">
    <source>
        <dbReference type="EMBL" id="KZL47965.1"/>
    </source>
</evidence>
<dbReference type="EMBL" id="LWAJ01000268">
    <property type="protein sequence ID" value="KZL47965.1"/>
    <property type="molecule type" value="Genomic_DNA"/>
</dbReference>
<organism evidence="2 3">
    <name type="scientific">Nodularia spumigena CENA596</name>
    <dbReference type="NCBI Taxonomy" id="1819295"/>
    <lineage>
        <taxon>Bacteria</taxon>
        <taxon>Bacillati</taxon>
        <taxon>Cyanobacteriota</taxon>
        <taxon>Cyanophyceae</taxon>
        <taxon>Nostocales</taxon>
        <taxon>Nodulariaceae</taxon>
        <taxon>Nodularia</taxon>
    </lineage>
</organism>
<feature type="compositionally biased region" description="Pro residues" evidence="1">
    <location>
        <begin position="79"/>
        <end position="105"/>
    </location>
</feature>
<sequence>MFDQLFTEVSVAEQETISGGLLSTGTINLNGASTSFFAQQTNSTSFAQSGPGGSIAGGGNSSNTVSTTGLTVNILTMMPPMPPMPDPDPDPDPNPNPPNPGPVNP</sequence>
<accession>A0A161VMG2</accession>
<feature type="region of interest" description="Disordered" evidence="1">
    <location>
        <begin position="43"/>
        <end position="105"/>
    </location>
</feature>
<feature type="compositionally biased region" description="Gly residues" evidence="1">
    <location>
        <begin position="50"/>
        <end position="60"/>
    </location>
</feature>
<reference evidence="2 3" key="1">
    <citation type="submission" date="2016-04" db="EMBL/GenBank/DDBJ databases">
        <title>Draft Genome Assembly of the Bloom-forming Cyanobacterium Nodularia spumigena Strain CENA596 in Shrimp Production Ponds.</title>
        <authorList>
            <person name="Popin R.V."/>
            <person name="Rigonato J."/>
            <person name="Abreu V.A."/>
            <person name="Andreote A.P."/>
            <person name="Silveira S.B."/>
            <person name="Odebrecht C."/>
            <person name="Fiore M.F."/>
        </authorList>
    </citation>
    <scope>NUCLEOTIDE SEQUENCE [LARGE SCALE GENOMIC DNA]</scope>
    <source>
        <strain evidence="2 3">CENA596</strain>
    </source>
</reference>
<protein>
    <submittedName>
        <fullName evidence="2">Uncharacterized protein</fullName>
    </submittedName>
</protein>
<dbReference type="AlphaFoldDB" id="A0A161VMG2"/>
<dbReference type="Proteomes" id="UP000076555">
    <property type="component" value="Unassembled WGS sequence"/>
</dbReference>
<name>A0A161VMG2_NODSP</name>
<feature type="compositionally biased region" description="Polar residues" evidence="1">
    <location>
        <begin position="63"/>
        <end position="74"/>
    </location>
</feature>